<evidence type="ECO:0000259" key="11">
    <source>
        <dbReference type="PROSITE" id="PS51900"/>
    </source>
</evidence>
<feature type="active site" description="O-(3'-phospho-DNA)-tyrosine intermediate" evidence="9">
    <location>
        <position position="312"/>
    </location>
</feature>
<dbReference type="Pfam" id="PF02899">
    <property type="entry name" value="Phage_int_SAM_1"/>
    <property type="match status" value="1"/>
</dbReference>
<dbReference type="InterPro" id="IPR011010">
    <property type="entry name" value="DNA_brk_join_enz"/>
</dbReference>
<keyword evidence="3 9" id="KW-0132">Cell division</keyword>
<evidence type="ECO:0000256" key="1">
    <source>
        <dbReference type="ARBA" id="ARBA00004496"/>
    </source>
</evidence>
<dbReference type="InterPro" id="IPR023009">
    <property type="entry name" value="Tyrosine_recombinase_XerC/XerD"/>
</dbReference>
<dbReference type="Pfam" id="PF00589">
    <property type="entry name" value="Phage_integrase"/>
    <property type="match status" value="1"/>
</dbReference>
<feature type="active site" evidence="9">
    <location>
        <position position="280"/>
    </location>
</feature>
<keyword evidence="7 9" id="KW-0233">DNA recombination</keyword>
<reference evidence="12" key="1">
    <citation type="submission" date="2023-05" db="EMBL/GenBank/DDBJ databases">
        <title>Metabolic capabilities are highly conserved among human nasal-associated Corynebacterium species in pangenomic analyses.</title>
        <authorList>
            <person name="Tran T.H."/>
            <person name="Roberts A.Q."/>
            <person name="Escapa I.F."/>
            <person name="Gao W."/>
            <person name="Conlan S."/>
            <person name="Kong H."/>
            <person name="Segre J.A."/>
            <person name="Kelly M.S."/>
            <person name="Lemon K.P."/>
        </authorList>
    </citation>
    <scope>NUCLEOTIDE SEQUENCE</scope>
    <source>
        <strain evidence="12">KPL2654</strain>
    </source>
</reference>
<keyword evidence="6 9" id="KW-0238">DNA-binding</keyword>
<comment type="subunit">
    <text evidence="9">Forms a cyclic heterotetrameric complex composed of two molecules of XerC and two molecules of XerD.</text>
</comment>
<comment type="subcellular location">
    <subcellularLocation>
        <location evidence="1 9">Cytoplasm</location>
    </subcellularLocation>
</comment>
<dbReference type="GO" id="GO:0007059">
    <property type="term" value="P:chromosome segregation"/>
    <property type="evidence" value="ECO:0007669"/>
    <property type="project" value="UniProtKB-UniRule"/>
</dbReference>
<evidence type="ECO:0000256" key="5">
    <source>
        <dbReference type="ARBA" id="ARBA00022908"/>
    </source>
</evidence>
<dbReference type="GO" id="GO:0051301">
    <property type="term" value="P:cell division"/>
    <property type="evidence" value="ECO:0007669"/>
    <property type="project" value="UniProtKB-KW"/>
</dbReference>
<feature type="active site" evidence="9">
    <location>
        <position position="166"/>
    </location>
</feature>
<dbReference type="SUPFAM" id="SSF47823">
    <property type="entry name" value="lambda integrase-like, N-terminal domain"/>
    <property type="match status" value="1"/>
</dbReference>
<name>A0AAP4BRV9_9CORY</name>
<dbReference type="EMBL" id="JASNVP010000002">
    <property type="protein sequence ID" value="MDK4325245.1"/>
    <property type="molecule type" value="Genomic_DNA"/>
</dbReference>
<dbReference type="GO" id="GO:0006313">
    <property type="term" value="P:DNA transposition"/>
    <property type="evidence" value="ECO:0007669"/>
    <property type="project" value="UniProtKB-UniRule"/>
</dbReference>
<evidence type="ECO:0000256" key="8">
    <source>
        <dbReference type="ARBA" id="ARBA00023306"/>
    </source>
</evidence>
<dbReference type="GO" id="GO:0009037">
    <property type="term" value="F:tyrosine-based site-specific recombinase activity"/>
    <property type="evidence" value="ECO:0007669"/>
    <property type="project" value="UniProtKB-UniRule"/>
</dbReference>
<comment type="function">
    <text evidence="9">Site-specific tyrosine recombinase, which acts by catalyzing the cutting and rejoining of the recombining DNA molecules. The XerC-XerD complex is essential to convert dimers of the bacterial chromosome into monomers to permit their segregation at cell division. It also contributes to the segregational stability of plasmids.</text>
</comment>
<evidence type="ECO:0000256" key="3">
    <source>
        <dbReference type="ARBA" id="ARBA00022618"/>
    </source>
</evidence>
<protein>
    <recommendedName>
        <fullName evidence="9">Tyrosine recombinase XerC</fullName>
    </recommendedName>
</protein>
<dbReference type="InterPro" id="IPR050090">
    <property type="entry name" value="Tyrosine_recombinase_XerCD"/>
</dbReference>
<dbReference type="Proteomes" id="UP001226160">
    <property type="component" value="Unassembled WGS sequence"/>
</dbReference>
<dbReference type="InterPro" id="IPR044068">
    <property type="entry name" value="CB"/>
</dbReference>
<keyword evidence="8 9" id="KW-0131">Cell cycle</keyword>
<dbReference type="GO" id="GO:0003677">
    <property type="term" value="F:DNA binding"/>
    <property type="evidence" value="ECO:0007669"/>
    <property type="project" value="UniProtKB-UniRule"/>
</dbReference>
<dbReference type="InterPro" id="IPR002104">
    <property type="entry name" value="Integrase_catalytic"/>
</dbReference>
<dbReference type="CDD" id="cd00798">
    <property type="entry name" value="INT_XerDC_C"/>
    <property type="match status" value="1"/>
</dbReference>
<dbReference type="GO" id="GO:0005737">
    <property type="term" value="C:cytoplasm"/>
    <property type="evidence" value="ECO:0007669"/>
    <property type="project" value="UniProtKB-SubCell"/>
</dbReference>
<proteinExistence type="inferred from homology"/>
<feature type="active site" evidence="9">
    <location>
        <position position="190"/>
    </location>
</feature>
<evidence type="ECO:0000256" key="6">
    <source>
        <dbReference type="ARBA" id="ARBA00023125"/>
    </source>
</evidence>
<sequence>MDTGTEKPRTQGKQRSQLHEAIDDFTDYQHFVQGRSPATVRSYRSDLYDLATHIPTFAEFRLPALRAWLATAVRDGKSRATIARRASSARAFSTWAQRQGHLDADIAARLHNPSAANTLPTVLAVDEAANVVSSTTRQTASNDSGSDPLSQRDTAILELLYASGLRVAELVAVNLADLDVDRGTIKVTGKGNKQRVVPFGRTAAHALSTWIEHGRHAVLKKAHRGTDTNHDSRGSKNQHQEPALFVGARGKRIDQRQVRRIVERAGMAHGISSLSPHGLRHSAATHLLEGGADLRVVQEILGHASLQTTQRYTHVTAERLKQVHAQAHPRA</sequence>
<keyword evidence="4 9" id="KW-0159">Chromosome partition</keyword>
<dbReference type="Gene3D" id="1.10.443.10">
    <property type="entry name" value="Intergrase catalytic core"/>
    <property type="match status" value="1"/>
</dbReference>
<comment type="similarity">
    <text evidence="9">Belongs to the 'phage' integrase family. XerC subfamily.</text>
</comment>
<keyword evidence="2 9" id="KW-0963">Cytoplasm</keyword>
<evidence type="ECO:0000313" key="12">
    <source>
        <dbReference type="EMBL" id="MDK4325245.1"/>
    </source>
</evidence>
<comment type="caution">
    <text evidence="12">The sequence shown here is derived from an EMBL/GenBank/DDBJ whole genome shotgun (WGS) entry which is preliminary data.</text>
</comment>
<evidence type="ECO:0000256" key="4">
    <source>
        <dbReference type="ARBA" id="ARBA00022829"/>
    </source>
</evidence>
<feature type="domain" description="Core-binding (CB)" evidence="11">
    <location>
        <begin position="16"/>
        <end position="97"/>
    </location>
</feature>
<dbReference type="InterPro" id="IPR013762">
    <property type="entry name" value="Integrase-like_cat_sf"/>
</dbReference>
<evidence type="ECO:0000256" key="2">
    <source>
        <dbReference type="ARBA" id="ARBA00022490"/>
    </source>
</evidence>
<dbReference type="SUPFAM" id="SSF56349">
    <property type="entry name" value="DNA breaking-rejoining enzymes"/>
    <property type="match status" value="1"/>
</dbReference>
<accession>A0AAP4BRV9</accession>
<evidence type="ECO:0000259" key="10">
    <source>
        <dbReference type="PROSITE" id="PS51898"/>
    </source>
</evidence>
<keyword evidence="5 9" id="KW-0229">DNA integration</keyword>
<dbReference type="InterPro" id="IPR010998">
    <property type="entry name" value="Integrase_recombinase_N"/>
</dbReference>
<dbReference type="InterPro" id="IPR004107">
    <property type="entry name" value="Integrase_SAM-like_N"/>
</dbReference>
<dbReference type="AlphaFoldDB" id="A0AAP4BRV9"/>
<feature type="active site" evidence="9">
    <location>
        <position position="277"/>
    </location>
</feature>
<dbReference type="PANTHER" id="PTHR30349">
    <property type="entry name" value="PHAGE INTEGRASE-RELATED"/>
    <property type="match status" value="1"/>
</dbReference>
<dbReference type="RefSeq" id="WP_284589459.1">
    <property type="nucleotide sequence ID" value="NZ_JASNVP010000002.1"/>
</dbReference>
<gene>
    <name evidence="9" type="primary">xerC</name>
    <name evidence="12" type="ORF">QPX54_01765</name>
</gene>
<dbReference type="HAMAP" id="MF_01808">
    <property type="entry name" value="Recomb_XerC_XerD"/>
    <property type="match status" value="1"/>
</dbReference>
<dbReference type="PANTHER" id="PTHR30349:SF77">
    <property type="entry name" value="TYROSINE RECOMBINASE XERC"/>
    <property type="match status" value="1"/>
</dbReference>
<evidence type="ECO:0000256" key="7">
    <source>
        <dbReference type="ARBA" id="ARBA00023172"/>
    </source>
</evidence>
<dbReference type="Gene3D" id="1.10.150.130">
    <property type="match status" value="1"/>
</dbReference>
<dbReference type="PROSITE" id="PS51900">
    <property type="entry name" value="CB"/>
    <property type="match status" value="1"/>
</dbReference>
<feature type="domain" description="Tyr recombinase" evidence="10">
    <location>
        <begin position="118"/>
        <end position="325"/>
    </location>
</feature>
<evidence type="ECO:0000256" key="9">
    <source>
        <dbReference type="HAMAP-Rule" id="MF_01808"/>
    </source>
</evidence>
<organism evidence="12 13">
    <name type="scientific">Corynebacterium propinquum</name>
    <dbReference type="NCBI Taxonomy" id="43769"/>
    <lineage>
        <taxon>Bacteria</taxon>
        <taxon>Bacillati</taxon>
        <taxon>Actinomycetota</taxon>
        <taxon>Actinomycetes</taxon>
        <taxon>Mycobacteriales</taxon>
        <taxon>Corynebacteriaceae</taxon>
        <taxon>Corynebacterium</taxon>
    </lineage>
</organism>
<feature type="active site" evidence="9">
    <location>
        <position position="303"/>
    </location>
</feature>
<evidence type="ECO:0000313" key="13">
    <source>
        <dbReference type="Proteomes" id="UP001226160"/>
    </source>
</evidence>
<dbReference type="PROSITE" id="PS51898">
    <property type="entry name" value="TYR_RECOMBINASE"/>
    <property type="match status" value="1"/>
</dbReference>